<evidence type="ECO:0000256" key="1">
    <source>
        <dbReference type="SAM" id="MobiDB-lite"/>
    </source>
</evidence>
<feature type="compositionally biased region" description="Acidic residues" evidence="1">
    <location>
        <begin position="807"/>
        <end position="816"/>
    </location>
</feature>
<dbReference type="Pfam" id="PF00160">
    <property type="entry name" value="Pro_isomerase"/>
    <property type="match status" value="1"/>
</dbReference>
<dbReference type="EMBL" id="SRMA01027277">
    <property type="protein sequence ID" value="TRY56544.1"/>
    <property type="molecule type" value="Genomic_DNA"/>
</dbReference>
<feature type="region of interest" description="Disordered" evidence="1">
    <location>
        <begin position="1047"/>
        <end position="1075"/>
    </location>
</feature>
<feature type="compositionally biased region" description="Polar residues" evidence="1">
    <location>
        <begin position="662"/>
        <end position="672"/>
    </location>
</feature>
<feature type="domain" description="PPIase cyclophilin-type" evidence="2">
    <location>
        <begin position="95"/>
        <end position="174"/>
    </location>
</feature>
<dbReference type="InterPro" id="IPR002130">
    <property type="entry name" value="Cyclophilin-type_PPIase_dom"/>
</dbReference>
<feature type="compositionally biased region" description="Basic and acidic residues" evidence="1">
    <location>
        <begin position="378"/>
        <end position="404"/>
    </location>
</feature>
<evidence type="ECO:0000313" key="3">
    <source>
        <dbReference type="EMBL" id="TRY56544.1"/>
    </source>
</evidence>
<feature type="region of interest" description="Disordered" evidence="1">
    <location>
        <begin position="301"/>
        <end position="633"/>
    </location>
</feature>
<comment type="caution">
    <text evidence="3">The sequence shown here is derived from an EMBL/GenBank/DDBJ whole genome shotgun (WGS) entry which is preliminary data.</text>
</comment>
<dbReference type="PRINTS" id="PR00153">
    <property type="entry name" value="CSAPPISMRASE"/>
</dbReference>
<dbReference type="PANTHER" id="PTHR11071:SF257">
    <property type="entry name" value="NK-TUMOR RECOGNITION PROTEIN"/>
    <property type="match status" value="1"/>
</dbReference>
<feature type="compositionally biased region" description="Basic and acidic residues" evidence="1">
    <location>
        <begin position="457"/>
        <end position="467"/>
    </location>
</feature>
<dbReference type="PROSITE" id="PS50072">
    <property type="entry name" value="CSA_PPIASE_2"/>
    <property type="match status" value="1"/>
</dbReference>
<feature type="compositionally biased region" description="Basic and acidic residues" evidence="1">
    <location>
        <begin position="345"/>
        <end position="368"/>
    </location>
</feature>
<evidence type="ECO:0000313" key="4">
    <source>
        <dbReference type="Proteomes" id="UP000316079"/>
    </source>
</evidence>
<dbReference type="GO" id="GO:0005739">
    <property type="term" value="C:mitochondrion"/>
    <property type="evidence" value="ECO:0007669"/>
    <property type="project" value="TreeGrafter"/>
</dbReference>
<accession>A0A553MTP9</accession>
<feature type="compositionally biased region" description="Basic residues" evidence="1">
    <location>
        <begin position="784"/>
        <end position="794"/>
    </location>
</feature>
<keyword evidence="4" id="KW-1185">Reference proteome</keyword>
<feature type="compositionally biased region" description="Polar residues" evidence="1">
    <location>
        <begin position="597"/>
        <end position="609"/>
    </location>
</feature>
<feature type="compositionally biased region" description="Low complexity" evidence="1">
    <location>
        <begin position="554"/>
        <end position="567"/>
    </location>
</feature>
<feature type="compositionally biased region" description="Basic and acidic residues" evidence="1">
    <location>
        <begin position="737"/>
        <end position="746"/>
    </location>
</feature>
<feature type="region of interest" description="Disordered" evidence="1">
    <location>
        <begin position="694"/>
        <end position="858"/>
    </location>
</feature>
<dbReference type="Proteomes" id="UP000316079">
    <property type="component" value="Unassembled WGS sequence"/>
</dbReference>
<feature type="region of interest" description="Disordered" evidence="1">
    <location>
        <begin position="191"/>
        <end position="282"/>
    </location>
</feature>
<reference evidence="3 4" key="1">
    <citation type="journal article" date="2019" name="Sci. Data">
        <title>Hybrid genome assembly and annotation of Danionella translucida.</title>
        <authorList>
            <person name="Kadobianskyi M."/>
            <person name="Schulze L."/>
            <person name="Schuelke M."/>
            <person name="Judkewitz B."/>
        </authorList>
    </citation>
    <scope>NUCLEOTIDE SEQUENCE [LARGE SCALE GENOMIC DNA]</scope>
    <source>
        <strain evidence="3 4">Bolton</strain>
    </source>
</reference>
<dbReference type="SUPFAM" id="SSF50891">
    <property type="entry name" value="Cyclophilin-like"/>
    <property type="match status" value="1"/>
</dbReference>
<dbReference type="GO" id="GO:0003755">
    <property type="term" value="F:peptidyl-prolyl cis-trans isomerase activity"/>
    <property type="evidence" value="ECO:0007669"/>
    <property type="project" value="InterPro"/>
</dbReference>
<feature type="compositionally biased region" description="Polar residues" evidence="1">
    <location>
        <begin position="817"/>
        <end position="828"/>
    </location>
</feature>
<dbReference type="GO" id="GO:0006457">
    <property type="term" value="P:protein folding"/>
    <property type="evidence" value="ECO:0007669"/>
    <property type="project" value="TreeGrafter"/>
</dbReference>
<feature type="compositionally biased region" description="Basic residues" evidence="1">
    <location>
        <begin position="325"/>
        <end position="344"/>
    </location>
</feature>
<dbReference type="InterPro" id="IPR029000">
    <property type="entry name" value="Cyclophilin-like_dom_sf"/>
</dbReference>
<feature type="compositionally biased region" description="Polar residues" evidence="1">
    <location>
        <begin position="476"/>
        <end position="519"/>
    </location>
</feature>
<dbReference type="STRING" id="623744.A0A553MTP9"/>
<feature type="compositionally biased region" description="Basic and acidic residues" evidence="1">
    <location>
        <begin position="673"/>
        <end position="682"/>
    </location>
</feature>
<dbReference type="GO" id="GO:0016018">
    <property type="term" value="F:cyclosporin A binding"/>
    <property type="evidence" value="ECO:0007669"/>
    <property type="project" value="TreeGrafter"/>
</dbReference>
<organism evidence="3 4">
    <name type="scientific">Danionella cerebrum</name>
    <dbReference type="NCBI Taxonomy" id="2873325"/>
    <lineage>
        <taxon>Eukaryota</taxon>
        <taxon>Metazoa</taxon>
        <taxon>Chordata</taxon>
        <taxon>Craniata</taxon>
        <taxon>Vertebrata</taxon>
        <taxon>Euteleostomi</taxon>
        <taxon>Actinopterygii</taxon>
        <taxon>Neopterygii</taxon>
        <taxon>Teleostei</taxon>
        <taxon>Ostariophysi</taxon>
        <taxon>Cypriniformes</taxon>
        <taxon>Danionidae</taxon>
        <taxon>Danioninae</taxon>
        <taxon>Danionella</taxon>
    </lineage>
</organism>
<feature type="compositionally biased region" description="Basic residues" evidence="1">
    <location>
        <begin position="412"/>
        <end position="442"/>
    </location>
</feature>
<dbReference type="OrthoDB" id="9909290at2759"/>
<name>A0A553MTP9_9TELE</name>
<feature type="compositionally biased region" description="Basic residues" evidence="1">
    <location>
        <begin position="219"/>
        <end position="238"/>
    </location>
</feature>
<feature type="region of interest" description="Disordered" evidence="1">
    <location>
        <begin position="654"/>
        <end position="682"/>
    </location>
</feature>
<feature type="compositionally biased region" description="Low complexity" evidence="1">
    <location>
        <begin position="524"/>
        <end position="546"/>
    </location>
</feature>
<dbReference type="AlphaFoldDB" id="A0A553MTP9"/>
<sequence length="1195" mass="133302">MLLFLLFGSEQKSRDMMEVTSKMGVKDRPQCYFDVEINREPVVFPVPHPKLDALSFNCSPILVPRQVKIFFAYALVREAMEEVENQYTVDSLKANENFTLKHDRAFLLSMANRGKDTNGSQFFITTKTAPHLDGVHVVFGLVISGFEVIKKIEVLKTDAASRPYADVRVVDCGQLITKSANDVLQRKRRKAFLSEEDSQRSSEPSSEFSPSEEESDKKHSSRKRKRNLKSKHSKKKRGAKDGETAKEAELVGHAEEELEAEKEDFEAEQNMKREKPVVRAEEIPPVPENRFLLRKDMPVQEQMQKTDLQDIAVTTNDAKQTVTKSGRKIKGRGTMRYHTPPRSKSRSESEGERGSSETPPHWKEEMQRNKAYQPPSVERWRKEERWDDRNDTPRSRLRSEEHSLSESSTYSSRHHSRKEKKKAKRKKKSKKRKHSKKHKKSKTKDAYPSEGELSEPLGKRWKPDQKPWKPSYIHIQKNSVKSIPGSNALSSSSNVPLEMSSTLKQDMSASQMGSLSNKGSVPERLLQNSLSRSRSPSLSISSSKSPRPLRKRSSSGSRSESYSSQRGRSVDKKRGGISLASGKKREKRANNGGRPKGTSSSEDSDNNPYSPIPKPRDSLEFNSRQDSLSELREEAMKTMNIKGNKEPLVDISIASGWESDGENSSKTQNVAEHNQHLVKNEELTEMRKRQILSRCWESESDSEMPDNIDVGHTKRLSEKEEGEASTESDEDLLWLKQCREVAEEVKSNVQDSTEAKPSKHKNKKGKRKHKHKRKSASKSESHKSKNKKSKKRQKPKEIFHWQPPLEFGDEGEEDDPVNQTKQLQTTKPDSVADGPNRQMKGEPNEPNVPENMDQDHKNFRANHDMFSEECSSVIDENGKMIQAHKSKLQRKSTKGLARGQPEIISNLSEANLVSHKLDPKKSDSPEIIPEAQQQESKATGFSPMKNVLNTSGFVPSPKEKGIPVVSAQQQLVQQEETLPADGSAAAVENKWKPLIGMTIVPPIATKPLNFSMNKKQAHLEGKTQGLKIEIKSKKIKTVQVKKTVLKQPGRKQNPLEASRGPCPAIGPTTTEAGPIHIDTAGADPEATRPLPGATVEVEAGVDTVEGTLVLEVAPTGVTEVDQTVEADLEAGVEAATGRGLTPTIVILATVVAEEEGVEEAKALTAGQGHIAPTVMVPLGGEAVAEAVATVEFKAQ</sequence>
<feature type="compositionally biased region" description="Basic and acidic residues" evidence="1">
    <location>
        <begin position="239"/>
        <end position="255"/>
    </location>
</feature>
<feature type="compositionally biased region" description="Polar residues" evidence="1">
    <location>
        <begin position="301"/>
        <end position="324"/>
    </location>
</feature>
<feature type="compositionally biased region" description="Basic and acidic residues" evidence="1">
    <location>
        <begin position="269"/>
        <end position="282"/>
    </location>
</feature>
<proteinExistence type="predicted"/>
<gene>
    <name evidence="3" type="ORF">DNTS_022800</name>
</gene>
<dbReference type="PANTHER" id="PTHR11071">
    <property type="entry name" value="PEPTIDYL-PROLYL CIS-TRANS ISOMERASE"/>
    <property type="match status" value="1"/>
</dbReference>
<feature type="compositionally biased region" description="Basic and acidic residues" evidence="1">
    <location>
        <begin position="709"/>
        <end position="719"/>
    </location>
</feature>
<feature type="compositionally biased region" description="Acidic residues" evidence="1">
    <location>
        <begin position="720"/>
        <end position="732"/>
    </location>
</feature>
<evidence type="ECO:0000259" key="2">
    <source>
        <dbReference type="PROSITE" id="PS50072"/>
    </source>
</evidence>
<feature type="compositionally biased region" description="Basic residues" evidence="1">
    <location>
        <begin position="758"/>
        <end position="776"/>
    </location>
</feature>
<protein>
    <recommendedName>
        <fullName evidence="2">PPIase cyclophilin-type domain-containing protein</fullName>
    </recommendedName>
</protein>
<dbReference type="Gene3D" id="2.40.100.10">
    <property type="entry name" value="Cyclophilin-like"/>
    <property type="match status" value="1"/>
</dbReference>
<feature type="compositionally biased region" description="Acidic residues" evidence="1">
    <location>
        <begin position="256"/>
        <end position="267"/>
    </location>
</feature>